<proteinExistence type="inferred from homology"/>
<comment type="subunit">
    <text evidence="13">Homodimer which binds Holliday junction (HJ) DNA. The HJ becomes 2-fold symmetrical on binding to RuvC with unstacked arms; it has a different conformation from HJ DNA in complex with RuvA. In the full resolvosome a probable DNA-RuvA(4)-RuvB(12)-RuvC(2) complex forms which resolves the HJ.</text>
</comment>
<keyword evidence="8 13" id="KW-0460">Magnesium</keyword>
<evidence type="ECO:0000256" key="6">
    <source>
        <dbReference type="ARBA" id="ARBA00022763"/>
    </source>
</evidence>
<protein>
    <recommendedName>
        <fullName evidence="13 14">Crossover junction endodeoxyribonuclease RuvC</fullName>
        <ecNumber evidence="13 14">3.1.21.10</ecNumber>
    </recommendedName>
    <alternativeName>
        <fullName evidence="13">Holliday junction nuclease RuvC</fullName>
    </alternativeName>
    <alternativeName>
        <fullName evidence="13">Holliday junction resolvase RuvC</fullName>
    </alternativeName>
</protein>
<comment type="caution">
    <text evidence="15">The sequence shown here is derived from an EMBL/GenBank/DDBJ whole genome shotgun (WGS) entry which is preliminary data.</text>
</comment>
<dbReference type="GO" id="GO:0003677">
    <property type="term" value="F:DNA binding"/>
    <property type="evidence" value="ECO:0007669"/>
    <property type="project" value="UniProtKB-KW"/>
</dbReference>
<dbReference type="GO" id="GO:0006310">
    <property type="term" value="P:DNA recombination"/>
    <property type="evidence" value="ECO:0007669"/>
    <property type="project" value="UniProtKB-UniRule"/>
</dbReference>
<comment type="function">
    <text evidence="13">The RuvA-RuvB-RuvC complex processes Holliday junction (HJ) DNA during genetic recombination and DNA repair. Endonuclease that resolves HJ intermediates. Cleaves cruciform DNA by making single-stranded nicks across the HJ at symmetrical positions within the homologous arms, yielding a 5'-phosphate and a 3'-hydroxyl group; requires a central core of homology in the junction. The consensus cleavage sequence is 5'-(A/T)TT(C/G)-3'. Cleavage occurs on the 3'-side of the TT dinucleotide at the point of strand exchange. HJ branch migration catalyzed by RuvA-RuvB allows RuvC to scan DNA until it finds its consensus sequence, where it cleaves and resolves the cruciform DNA.</text>
</comment>
<feature type="active site" evidence="13">
    <location>
        <position position="148"/>
    </location>
</feature>
<dbReference type="GO" id="GO:0005737">
    <property type="term" value="C:cytoplasm"/>
    <property type="evidence" value="ECO:0007669"/>
    <property type="project" value="UniProtKB-SubCell"/>
</dbReference>
<evidence type="ECO:0000256" key="14">
    <source>
        <dbReference type="NCBIfam" id="TIGR00228"/>
    </source>
</evidence>
<evidence type="ECO:0000256" key="12">
    <source>
        <dbReference type="ARBA" id="ARBA00029354"/>
    </source>
</evidence>
<dbReference type="Pfam" id="PF02075">
    <property type="entry name" value="RuvC"/>
    <property type="match status" value="1"/>
</dbReference>
<dbReference type="AlphaFoldDB" id="A0A1F6DBQ7"/>
<reference evidence="15 16" key="1">
    <citation type="journal article" date="2016" name="Nat. Commun.">
        <title>Thousands of microbial genomes shed light on interconnected biogeochemical processes in an aquifer system.</title>
        <authorList>
            <person name="Anantharaman K."/>
            <person name="Brown C.T."/>
            <person name="Hug L.A."/>
            <person name="Sharon I."/>
            <person name="Castelle C.J."/>
            <person name="Probst A.J."/>
            <person name="Thomas B.C."/>
            <person name="Singh A."/>
            <person name="Wilkins M.J."/>
            <person name="Karaoz U."/>
            <person name="Brodie E.L."/>
            <person name="Williams K.H."/>
            <person name="Hubbard S.S."/>
            <person name="Banfield J.F."/>
        </authorList>
    </citation>
    <scope>NUCLEOTIDE SEQUENCE [LARGE SCALE GENOMIC DNA]</scope>
</reference>
<dbReference type="PANTHER" id="PTHR30194:SF3">
    <property type="entry name" value="CROSSOVER JUNCTION ENDODEOXYRIBONUCLEASE RUVC"/>
    <property type="match status" value="1"/>
</dbReference>
<feature type="active site" evidence="13">
    <location>
        <position position="75"/>
    </location>
</feature>
<comment type="similarity">
    <text evidence="1 13">Belongs to the RuvC family.</text>
</comment>
<accession>A0A1F6DBQ7</accession>
<dbReference type="PRINTS" id="PR00696">
    <property type="entry name" value="RSOLVASERUVC"/>
</dbReference>
<keyword evidence="11 13" id="KW-0234">DNA repair</keyword>
<dbReference type="FunFam" id="3.30.420.10:FF:000002">
    <property type="entry name" value="Crossover junction endodeoxyribonuclease RuvC"/>
    <property type="match status" value="1"/>
</dbReference>
<comment type="cofactor">
    <cofactor evidence="13">
        <name>Mg(2+)</name>
        <dbReference type="ChEBI" id="CHEBI:18420"/>
    </cofactor>
    <text evidence="13">Binds 2 Mg(2+) ion per subunit.</text>
</comment>
<evidence type="ECO:0000313" key="15">
    <source>
        <dbReference type="EMBL" id="OGG58462.1"/>
    </source>
</evidence>
<dbReference type="GO" id="GO:0008821">
    <property type="term" value="F:crossover junction DNA endonuclease activity"/>
    <property type="evidence" value="ECO:0007669"/>
    <property type="project" value="UniProtKB-UniRule"/>
</dbReference>
<dbReference type="Proteomes" id="UP000177958">
    <property type="component" value="Unassembled WGS sequence"/>
</dbReference>
<feature type="binding site" evidence="13">
    <location>
        <position position="75"/>
    </location>
    <ligand>
        <name>Mg(2+)</name>
        <dbReference type="ChEBI" id="CHEBI:18420"/>
        <label>2</label>
    </ligand>
</feature>
<evidence type="ECO:0000313" key="16">
    <source>
        <dbReference type="Proteomes" id="UP000177958"/>
    </source>
</evidence>
<keyword evidence="9 13" id="KW-0238">DNA-binding</keyword>
<dbReference type="HAMAP" id="MF_00034">
    <property type="entry name" value="RuvC"/>
    <property type="match status" value="1"/>
</dbReference>
<keyword evidence="5 13" id="KW-0255">Endonuclease</keyword>
<evidence type="ECO:0000256" key="9">
    <source>
        <dbReference type="ARBA" id="ARBA00023125"/>
    </source>
</evidence>
<keyword evidence="10 13" id="KW-0233">DNA recombination</keyword>
<dbReference type="EMBL" id="MFKX01000003">
    <property type="protein sequence ID" value="OGG58462.1"/>
    <property type="molecule type" value="Genomic_DNA"/>
</dbReference>
<keyword evidence="6 13" id="KW-0227">DNA damage</keyword>
<evidence type="ECO:0000256" key="8">
    <source>
        <dbReference type="ARBA" id="ARBA00022842"/>
    </source>
</evidence>
<sequence length="166" mass="17937">MKVLAIDPGYGRCGVAVVEKENNPSTSLRARKEVVLYSNCIETSAKDEFPARLGAIVKECAKLMKKHKPNAVALEKLYVTKNQKTAMRVSEVRGALISAAQQAGVPVFEYTPGEVKSAAAGFGSADKIAMAKMLHALVTIREGIRHDDEYDAIAIAVTHLARVRGQ</sequence>
<keyword evidence="7 13" id="KW-0378">Hydrolase</keyword>
<evidence type="ECO:0000256" key="3">
    <source>
        <dbReference type="ARBA" id="ARBA00022722"/>
    </source>
</evidence>
<evidence type="ECO:0000256" key="13">
    <source>
        <dbReference type="HAMAP-Rule" id="MF_00034"/>
    </source>
</evidence>
<dbReference type="GO" id="GO:0006281">
    <property type="term" value="P:DNA repair"/>
    <property type="evidence" value="ECO:0007669"/>
    <property type="project" value="UniProtKB-UniRule"/>
</dbReference>
<dbReference type="NCBIfam" id="TIGR00228">
    <property type="entry name" value="ruvC"/>
    <property type="match status" value="1"/>
</dbReference>
<dbReference type="PANTHER" id="PTHR30194">
    <property type="entry name" value="CROSSOVER JUNCTION ENDODEOXYRIBONUCLEASE RUVC"/>
    <property type="match status" value="1"/>
</dbReference>
<keyword evidence="4 13" id="KW-0479">Metal-binding</keyword>
<dbReference type="EC" id="3.1.21.10" evidence="13 14"/>
<dbReference type="SUPFAM" id="SSF53098">
    <property type="entry name" value="Ribonuclease H-like"/>
    <property type="match status" value="1"/>
</dbReference>
<dbReference type="GO" id="GO:0048476">
    <property type="term" value="C:Holliday junction resolvase complex"/>
    <property type="evidence" value="ECO:0007669"/>
    <property type="project" value="UniProtKB-UniRule"/>
</dbReference>
<evidence type="ECO:0000256" key="2">
    <source>
        <dbReference type="ARBA" id="ARBA00022490"/>
    </source>
</evidence>
<evidence type="ECO:0000256" key="11">
    <source>
        <dbReference type="ARBA" id="ARBA00023204"/>
    </source>
</evidence>
<keyword evidence="3 13" id="KW-0540">Nuclease</keyword>
<evidence type="ECO:0000256" key="7">
    <source>
        <dbReference type="ARBA" id="ARBA00022801"/>
    </source>
</evidence>
<comment type="catalytic activity">
    <reaction evidence="12 13">
        <text>Endonucleolytic cleavage at a junction such as a reciprocal single-stranded crossover between two homologous DNA duplexes (Holliday junction).</text>
        <dbReference type="EC" id="3.1.21.10"/>
    </reaction>
</comment>
<dbReference type="Gene3D" id="3.30.420.10">
    <property type="entry name" value="Ribonuclease H-like superfamily/Ribonuclease H"/>
    <property type="match status" value="1"/>
</dbReference>
<evidence type="ECO:0000256" key="4">
    <source>
        <dbReference type="ARBA" id="ARBA00022723"/>
    </source>
</evidence>
<feature type="binding site" evidence="13">
    <location>
        <position position="148"/>
    </location>
    <ligand>
        <name>Mg(2+)</name>
        <dbReference type="ChEBI" id="CHEBI:18420"/>
        <label>1</label>
    </ligand>
</feature>
<dbReference type="InterPro" id="IPR036397">
    <property type="entry name" value="RNaseH_sf"/>
</dbReference>
<organism evidence="15 16">
    <name type="scientific">Candidatus Kaiserbacteria bacterium RIFCSPHIGHO2_01_FULL_55_17</name>
    <dbReference type="NCBI Taxonomy" id="1798484"/>
    <lineage>
        <taxon>Bacteria</taxon>
        <taxon>Candidatus Kaiseribacteriota</taxon>
    </lineage>
</organism>
<evidence type="ECO:0000256" key="1">
    <source>
        <dbReference type="ARBA" id="ARBA00009518"/>
    </source>
</evidence>
<evidence type="ECO:0000256" key="10">
    <source>
        <dbReference type="ARBA" id="ARBA00023172"/>
    </source>
</evidence>
<comment type="subcellular location">
    <subcellularLocation>
        <location evidence="13">Cytoplasm</location>
    </subcellularLocation>
</comment>
<dbReference type="InterPro" id="IPR012337">
    <property type="entry name" value="RNaseH-like_sf"/>
</dbReference>
<dbReference type="GO" id="GO:0000287">
    <property type="term" value="F:magnesium ion binding"/>
    <property type="evidence" value="ECO:0007669"/>
    <property type="project" value="UniProtKB-UniRule"/>
</dbReference>
<keyword evidence="2 13" id="KW-0963">Cytoplasm</keyword>
<feature type="active site" evidence="13">
    <location>
        <position position="7"/>
    </location>
</feature>
<feature type="binding site" evidence="13">
    <location>
        <position position="7"/>
    </location>
    <ligand>
        <name>Mg(2+)</name>
        <dbReference type="ChEBI" id="CHEBI:18420"/>
        <label>1</label>
    </ligand>
</feature>
<evidence type="ECO:0000256" key="5">
    <source>
        <dbReference type="ARBA" id="ARBA00022759"/>
    </source>
</evidence>
<name>A0A1F6DBQ7_9BACT</name>
<dbReference type="CDD" id="cd16962">
    <property type="entry name" value="RuvC"/>
    <property type="match status" value="1"/>
</dbReference>
<gene>
    <name evidence="13" type="primary">ruvC</name>
    <name evidence="15" type="ORF">A2853_02075</name>
</gene>
<dbReference type="InterPro" id="IPR002176">
    <property type="entry name" value="X-over_junc_endoDNase_RuvC"/>
</dbReference>